<feature type="compositionally biased region" description="Polar residues" evidence="5">
    <location>
        <begin position="884"/>
        <end position="893"/>
    </location>
</feature>
<proteinExistence type="predicted"/>
<dbReference type="InterPro" id="IPR001356">
    <property type="entry name" value="HD"/>
</dbReference>
<dbReference type="CDD" id="cd00086">
    <property type="entry name" value="homeodomain"/>
    <property type="match status" value="1"/>
</dbReference>
<evidence type="ECO:0000256" key="3">
    <source>
        <dbReference type="PROSITE-ProRule" id="PRU00108"/>
    </source>
</evidence>
<evidence type="ECO:0000313" key="8">
    <source>
        <dbReference type="Proteomes" id="UP000279259"/>
    </source>
</evidence>
<evidence type="ECO:0000256" key="5">
    <source>
        <dbReference type="SAM" id="MobiDB-lite"/>
    </source>
</evidence>
<name>A0A427XVL2_9TREE</name>
<keyword evidence="3 4" id="KW-0539">Nucleus</keyword>
<keyword evidence="8" id="KW-1185">Reference proteome</keyword>
<dbReference type="PANTHER" id="PTHR24324:SF9">
    <property type="entry name" value="HOMEOBOX DOMAIN-CONTAINING PROTEIN"/>
    <property type="match status" value="1"/>
</dbReference>
<dbReference type="GO" id="GO:0030154">
    <property type="term" value="P:cell differentiation"/>
    <property type="evidence" value="ECO:0007669"/>
    <property type="project" value="TreeGrafter"/>
</dbReference>
<dbReference type="Pfam" id="PF00046">
    <property type="entry name" value="Homeodomain"/>
    <property type="match status" value="1"/>
</dbReference>
<dbReference type="GO" id="GO:0006357">
    <property type="term" value="P:regulation of transcription by RNA polymerase II"/>
    <property type="evidence" value="ECO:0007669"/>
    <property type="project" value="TreeGrafter"/>
</dbReference>
<dbReference type="STRING" id="1890683.A0A427XVL2"/>
<comment type="subcellular location">
    <subcellularLocation>
        <location evidence="3 4">Nucleus</location>
    </subcellularLocation>
</comment>
<feature type="region of interest" description="Disordered" evidence="5">
    <location>
        <begin position="866"/>
        <end position="900"/>
    </location>
</feature>
<keyword evidence="2 3" id="KW-0371">Homeobox</keyword>
<dbReference type="SUPFAM" id="SSF46689">
    <property type="entry name" value="Homeodomain-like"/>
    <property type="match status" value="1"/>
</dbReference>
<dbReference type="AlphaFoldDB" id="A0A427XVL2"/>
<evidence type="ECO:0000259" key="6">
    <source>
        <dbReference type="PROSITE" id="PS50071"/>
    </source>
</evidence>
<reference evidence="7 8" key="1">
    <citation type="submission" date="2018-11" db="EMBL/GenBank/DDBJ databases">
        <title>Genome sequence of Saitozyma podzolica DSM 27192.</title>
        <authorList>
            <person name="Aliyu H."/>
            <person name="Gorte O."/>
            <person name="Ochsenreither K."/>
        </authorList>
    </citation>
    <scope>NUCLEOTIDE SEQUENCE [LARGE SCALE GENOMIC DNA]</scope>
    <source>
        <strain evidence="7 8">DSM 27192</strain>
    </source>
</reference>
<dbReference type="InterPro" id="IPR051000">
    <property type="entry name" value="Homeobox_DNA-bind_prot"/>
</dbReference>
<dbReference type="InterPro" id="IPR009057">
    <property type="entry name" value="Homeodomain-like_sf"/>
</dbReference>
<evidence type="ECO:0000256" key="1">
    <source>
        <dbReference type="ARBA" id="ARBA00023125"/>
    </source>
</evidence>
<gene>
    <name evidence="7" type="ORF">EHS25_005863</name>
</gene>
<feature type="DNA-binding region" description="Homeobox" evidence="3">
    <location>
        <begin position="319"/>
        <end position="380"/>
    </location>
</feature>
<dbReference type="SMART" id="SM00389">
    <property type="entry name" value="HOX"/>
    <property type="match status" value="1"/>
</dbReference>
<dbReference type="OrthoDB" id="6159439at2759"/>
<protein>
    <recommendedName>
        <fullName evidence="6">Homeobox domain-containing protein</fullName>
    </recommendedName>
</protein>
<accession>A0A427XVL2</accession>
<evidence type="ECO:0000256" key="2">
    <source>
        <dbReference type="ARBA" id="ARBA00023155"/>
    </source>
</evidence>
<dbReference type="PROSITE" id="PS50071">
    <property type="entry name" value="HOMEOBOX_2"/>
    <property type="match status" value="1"/>
</dbReference>
<dbReference type="GO" id="GO:0005634">
    <property type="term" value="C:nucleus"/>
    <property type="evidence" value="ECO:0007669"/>
    <property type="project" value="UniProtKB-SubCell"/>
</dbReference>
<keyword evidence="1 3" id="KW-0238">DNA-binding</keyword>
<dbReference type="EMBL" id="RSCD01000026">
    <property type="protein sequence ID" value="RSH82873.1"/>
    <property type="molecule type" value="Genomic_DNA"/>
</dbReference>
<evidence type="ECO:0000313" key="7">
    <source>
        <dbReference type="EMBL" id="RSH82873.1"/>
    </source>
</evidence>
<feature type="domain" description="Homeobox" evidence="6">
    <location>
        <begin position="317"/>
        <end position="379"/>
    </location>
</feature>
<comment type="caution">
    <text evidence="7">The sequence shown here is derived from an EMBL/GenBank/DDBJ whole genome shotgun (WGS) entry which is preliminary data.</text>
</comment>
<feature type="compositionally biased region" description="Low complexity" evidence="5">
    <location>
        <begin position="866"/>
        <end position="883"/>
    </location>
</feature>
<sequence length="913" mass="95939">MSTDMSMFVLPQALAQTAPTETQLESTAPLAGVTHSRTVSSGTAGALTAMPINATPPPSTAAEYDYPQPSSNAQWSFPALPQAPSFPVDFTFPPAPAGLASSPNPAQTPLTAAFPFATAAPPNTAEPVFSLGVSSPWTPSSVPLSKPIAGSPSELLAGWSVPSPYTAAGSVTSPSPRRPPGPMRGFSTSAIYRRKRSSIVSAIVQPSATSPSPGYPNTAFAPFTPGQAGPYPYPYTPPGHTHAAVEPQTPLHRRPSAPVLHPSPYSTHQTSPIMGGILSKTSNDARNMQPSGGYRRLHPSPNGSAEFENIRDVKAEADTKAPRFKPSKDQLDILIAAYKENKNPDGPTREALAKQLGPDVRPKTLQIWFQNRRSKARAKEREANLPKSLTLKGVGFGRLTSPGPPRRGAFAVDPDALQALIRDDDPDLLLVPISVLTISSWTRFLTPGSGRTSPDLGLVIRLSHPPVIRLYVMHHSDVYRLTVPIAPVCIARIHPASIFSTPTTTPASNADTTGMSRAPTLDAESALIKFEMVPTAAEYGCWSDGVWKGTVDFTGGAASSGGLCEVTGDREVLVPAFTQAQRLLQGKRAFVSAATPNTGITPISTFNNNWKYPRTGYSSSATTSSPFTSAPMVMHTPQRSSESMTFSASLPASAVVTPAVPLFSPDSVYSAESAAPSFSHLSLSTPTCQDTVNAMSMYRQRSISAPTAPMRPGPIFTSLPAQAPLEQIASHDEDEGGVAVAGISLPGQAYGAQEVLLCDSPTRLDLDISPSGVVPLSWGSTAESTITNAVTDIPPSTWQVSLGGLGLGVPSSPAMSPDLDLGLFQSFSALKPTRTPTPLQTTFPPSHDDLRVGDVHDDAIEHLVSSAGSGSWSGSGSNETSPSTLDVESTDGSASVGLFPELELELEVDAEHS</sequence>
<dbReference type="Gene3D" id="1.10.10.60">
    <property type="entry name" value="Homeodomain-like"/>
    <property type="match status" value="1"/>
</dbReference>
<dbReference type="PANTHER" id="PTHR24324">
    <property type="entry name" value="HOMEOBOX PROTEIN HHEX"/>
    <property type="match status" value="1"/>
</dbReference>
<organism evidence="7 8">
    <name type="scientific">Saitozyma podzolica</name>
    <dbReference type="NCBI Taxonomy" id="1890683"/>
    <lineage>
        <taxon>Eukaryota</taxon>
        <taxon>Fungi</taxon>
        <taxon>Dikarya</taxon>
        <taxon>Basidiomycota</taxon>
        <taxon>Agaricomycotina</taxon>
        <taxon>Tremellomycetes</taxon>
        <taxon>Tremellales</taxon>
        <taxon>Trimorphomycetaceae</taxon>
        <taxon>Saitozyma</taxon>
    </lineage>
</organism>
<dbReference type="Proteomes" id="UP000279259">
    <property type="component" value="Unassembled WGS sequence"/>
</dbReference>
<evidence type="ECO:0000256" key="4">
    <source>
        <dbReference type="RuleBase" id="RU000682"/>
    </source>
</evidence>
<dbReference type="GO" id="GO:0000978">
    <property type="term" value="F:RNA polymerase II cis-regulatory region sequence-specific DNA binding"/>
    <property type="evidence" value="ECO:0007669"/>
    <property type="project" value="TreeGrafter"/>
</dbReference>